<dbReference type="Pfam" id="PF11563">
    <property type="entry name" value="Protoglobin"/>
    <property type="match status" value="1"/>
</dbReference>
<dbReference type="InterPro" id="IPR000160">
    <property type="entry name" value="GGDEF_dom"/>
</dbReference>
<evidence type="ECO:0000256" key="4">
    <source>
        <dbReference type="ARBA" id="ARBA00034247"/>
    </source>
</evidence>
<dbReference type="Pfam" id="PF00990">
    <property type="entry name" value="GGDEF"/>
    <property type="match status" value="1"/>
</dbReference>
<dbReference type="InterPro" id="IPR012292">
    <property type="entry name" value="Globin/Proto"/>
</dbReference>
<feature type="domain" description="GGDEF" evidence="5">
    <location>
        <begin position="210"/>
        <end position="334"/>
    </location>
</feature>
<evidence type="ECO:0000256" key="1">
    <source>
        <dbReference type="ARBA" id="ARBA00012528"/>
    </source>
</evidence>
<sequence length="334" mass="38601">MDLLYLDQKSLNILLKQKPLIEMHVDDILDDFYKIQTALDEVNILIGDSETLRRLKIAQRQYVIELFAGEFDSTYINNRLRIGLVHKRIGVEPRLYLAAIRTIKELIVKILVKEHKGNNELNVMISTLDKVFHFDITLVFDTYIDGLIKEITIAKDRVETYAESLELKVAERTSQLQELTRRDPLTNIYNHRAMQDFLKRELTLACRKKTILSLVYFDVDHFKTINDKEGHLRGDEVLKSIGNILHTTVRETDLSCRYGGDEFCLLLPECSLKVAESICEKIIKKFQKIYPDYSLSIGIVQSCPEEPVDCKKLVQLADDKMYEAKQTPGNCVKS</sequence>
<evidence type="ECO:0000259" key="5">
    <source>
        <dbReference type="PROSITE" id="PS50887"/>
    </source>
</evidence>
<dbReference type="SUPFAM" id="SSF55073">
    <property type="entry name" value="Nucleotide cyclase"/>
    <property type="match status" value="1"/>
</dbReference>
<dbReference type="InterPro" id="IPR043128">
    <property type="entry name" value="Rev_trsase/Diguanyl_cyclase"/>
</dbReference>
<gene>
    <name evidence="6" type="ORF">H3N35_24795</name>
</gene>
<accession>A0ABY7VCY4</accession>
<dbReference type="NCBIfam" id="TIGR00254">
    <property type="entry name" value="GGDEF"/>
    <property type="match status" value="1"/>
</dbReference>
<dbReference type="PROSITE" id="PS50887">
    <property type="entry name" value="GGDEF"/>
    <property type="match status" value="1"/>
</dbReference>
<reference evidence="6 7" key="1">
    <citation type="journal article" date="2022" name="Mar. Drugs">
        <title>Bioassay-Guided Fractionation Leads to the Detection of Cholic Acid Generated by the Rare Thalassomonas sp.</title>
        <authorList>
            <person name="Pheiffer F."/>
            <person name="Schneider Y.K."/>
            <person name="Hansen E.H."/>
            <person name="Andersen J.H."/>
            <person name="Isaksson J."/>
            <person name="Busche T."/>
            <person name="R C."/>
            <person name="Kalinowski J."/>
            <person name="Zyl L.V."/>
            <person name="Trindade M."/>
        </authorList>
    </citation>
    <scope>NUCLEOTIDE SEQUENCE [LARGE SCALE GENOMIC DNA]</scope>
    <source>
        <strain evidence="6 7">A5K-61T</strain>
    </source>
</reference>
<dbReference type="CDD" id="cd01949">
    <property type="entry name" value="GGDEF"/>
    <property type="match status" value="1"/>
</dbReference>
<name>A0ABY7VCY4_9GAMM</name>
<dbReference type="SMART" id="SM00267">
    <property type="entry name" value="GGDEF"/>
    <property type="match status" value="1"/>
</dbReference>
<dbReference type="EMBL" id="CP059693">
    <property type="protein sequence ID" value="WDE11398.1"/>
    <property type="molecule type" value="Genomic_DNA"/>
</dbReference>
<evidence type="ECO:0000313" key="6">
    <source>
        <dbReference type="EMBL" id="WDE11398.1"/>
    </source>
</evidence>
<protein>
    <recommendedName>
        <fullName evidence="2">Diguanylate cyclase DosC</fullName>
        <ecNumber evidence="1">2.7.7.65</ecNumber>
    </recommendedName>
    <alternativeName>
        <fullName evidence="3">Direct oxygen-sensing cyclase</fullName>
    </alternativeName>
</protein>
<dbReference type="InterPro" id="IPR009050">
    <property type="entry name" value="Globin-like_sf"/>
</dbReference>
<dbReference type="InterPro" id="IPR050469">
    <property type="entry name" value="Diguanylate_Cyclase"/>
</dbReference>
<organism evidence="6 7">
    <name type="scientific">Thalassomonas haliotis</name>
    <dbReference type="NCBI Taxonomy" id="485448"/>
    <lineage>
        <taxon>Bacteria</taxon>
        <taxon>Pseudomonadati</taxon>
        <taxon>Pseudomonadota</taxon>
        <taxon>Gammaproteobacteria</taxon>
        <taxon>Alteromonadales</taxon>
        <taxon>Colwelliaceae</taxon>
        <taxon>Thalassomonas</taxon>
    </lineage>
</organism>
<dbReference type="InterPro" id="IPR044398">
    <property type="entry name" value="Globin-sensor_dom"/>
</dbReference>
<dbReference type="SUPFAM" id="SSF46458">
    <property type="entry name" value="Globin-like"/>
    <property type="match status" value="1"/>
</dbReference>
<dbReference type="Proteomes" id="UP001215231">
    <property type="component" value="Chromosome"/>
</dbReference>
<dbReference type="EC" id="2.7.7.65" evidence="1"/>
<dbReference type="Gene3D" id="3.30.70.270">
    <property type="match status" value="1"/>
</dbReference>
<dbReference type="PANTHER" id="PTHR45138:SF9">
    <property type="entry name" value="DIGUANYLATE CYCLASE DGCM-RELATED"/>
    <property type="match status" value="1"/>
</dbReference>
<evidence type="ECO:0000256" key="2">
    <source>
        <dbReference type="ARBA" id="ARBA00015125"/>
    </source>
</evidence>
<dbReference type="InterPro" id="IPR029787">
    <property type="entry name" value="Nucleotide_cyclase"/>
</dbReference>
<proteinExistence type="predicted"/>
<keyword evidence="7" id="KW-1185">Reference proteome</keyword>
<evidence type="ECO:0000313" key="7">
    <source>
        <dbReference type="Proteomes" id="UP001215231"/>
    </source>
</evidence>
<dbReference type="PANTHER" id="PTHR45138">
    <property type="entry name" value="REGULATORY COMPONENTS OF SENSORY TRANSDUCTION SYSTEM"/>
    <property type="match status" value="1"/>
</dbReference>
<evidence type="ECO:0000256" key="3">
    <source>
        <dbReference type="ARBA" id="ARBA00029839"/>
    </source>
</evidence>
<dbReference type="Gene3D" id="1.10.490.10">
    <property type="entry name" value="Globins"/>
    <property type="match status" value="1"/>
</dbReference>
<comment type="catalytic activity">
    <reaction evidence="4">
        <text>2 GTP = 3',3'-c-di-GMP + 2 diphosphate</text>
        <dbReference type="Rhea" id="RHEA:24898"/>
        <dbReference type="ChEBI" id="CHEBI:33019"/>
        <dbReference type="ChEBI" id="CHEBI:37565"/>
        <dbReference type="ChEBI" id="CHEBI:58805"/>
        <dbReference type="EC" id="2.7.7.65"/>
    </reaction>
</comment>